<evidence type="ECO:0000259" key="1">
    <source>
        <dbReference type="Pfam" id="PF16177"/>
    </source>
</evidence>
<dbReference type="Pfam" id="PF16177">
    <property type="entry name" value="ACAS_N"/>
    <property type="match status" value="1"/>
</dbReference>
<reference evidence="2" key="1">
    <citation type="submission" date="2023-07" db="EMBL/GenBank/DDBJ databases">
        <title>Sequencing the genomes of 1000 actinobacteria strains.</title>
        <authorList>
            <person name="Klenk H.-P."/>
        </authorList>
    </citation>
    <scope>NUCLEOTIDE SEQUENCE</scope>
    <source>
        <strain evidence="2">DSM 45977</strain>
    </source>
</reference>
<dbReference type="InterPro" id="IPR032387">
    <property type="entry name" value="ACAS_N"/>
</dbReference>
<dbReference type="Proteomes" id="UP001180845">
    <property type="component" value="Unassembled WGS sequence"/>
</dbReference>
<dbReference type="EMBL" id="JAVDXW010000001">
    <property type="protein sequence ID" value="MDR7303557.1"/>
    <property type="molecule type" value="Genomic_DNA"/>
</dbReference>
<accession>A0AAE3ZER1</accession>
<sequence length="96" mass="10785">MVLQSRQPSPEQASNSRMGRFRAWVSSARGLGLPDYRALWRWSVSDLEGFWEAIAEFFDVALPPAPERVPAEEVVPGTEWFPGAALNYPEHALRDG</sequence>
<dbReference type="AlphaFoldDB" id="A0AAE3ZER1"/>
<dbReference type="InterPro" id="IPR042099">
    <property type="entry name" value="ANL_N_sf"/>
</dbReference>
<name>A0AAE3ZER1_9ACTN</name>
<organism evidence="2 3">
    <name type="scientific">Haloactinomyces albus</name>
    <dbReference type="NCBI Taxonomy" id="1352928"/>
    <lineage>
        <taxon>Bacteria</taxon>
        <taxon>Bacillati</taxon>
        <taxon>Actinomycetota</taxon>
        <taxon>Actinomycetes</taxon>
        <taxon>Actinopolysporales</taxon>
        <taxon>Actinopolysporaceae</taxon>
        <taxon>Haloactinomyces</taxon>
    </lineage>
</organism>
<dbReference type="GO" id="GO:0030729">
    <property type="term" value="F:acetoacetate-CoA ligase activity"/>
    <property type="evidence" value="ECO:0007669"/>
    <property type="project" value="TreeGrafter"/>
</dbReference>
<feature type="domain" description="Acetyl-coenzyme A synthetase N-terminal" evidence="1">
    <location>
        <begin position="36"/>
        <end position="90"/>
    </location>
</feature>
<proteinExistence type="predicted"/>
<keyword evidence="3" id="KW-1185">Reference proteome</keyword>
<gene>
    <name evidence="2" type="ORF">JOF55_003738</name>
</gene>
<protein>
    <recommendedName>
        <fullName evidence="1">Acetyl-coenzyme A synthetase N-terminal domain-containing protein</fullName>
    </recommendedName>
</protein>
<dbReference type="Gene3D" id="3.40.50.12780">
    <property type="entry name" value="N-terminal domain of ligase-like"/>
    <property type="match status" value="1"/>
</dbReference>
<comment type="caution">
    <text evidence="2">The sequence shown here is derived from an EMBL/GenBank/DDBJ whole genome shotgun (WGS) entry which is preliminary data.</text>
</comment>
<evidence type="ECO:0000313" key="2">
    <source>
        <dbReference type="EMBL" id="MDR7303557.1"/>
    </source>
</evidence>
<evidence type="ECO:0000313" key="3">
    <source>
        <dbReference type="Proteomes" id="UP001180845"/>
    </source>
</evidence>
<dbReference type="PANTHER" id="PTHR42921">
    <property type="entry name" value="ACETOACETYL-COA SYNTHETASE"/>
    <property type="match status" value="1"/>
</dbReference>
<dbReference type="PANTHER" id="PTHR42921:SF1">
    <property type="entry name" value="ACETOACETYL-COA SYNTHETASE"/>
    <property type="match status" value="1"/>
</dbReference>
<dbReference type="RefSeq" id="WP_310275951.1">
    <property type="nucleotide sequence ID" value="NZ_JAVDXW010000001.1"/>
</dbReference>